<comment type="caution">
    <text evidence="5">The sequence shown here is derived from an EMBL/GenBank/DDBJ whole genome shotgun (WGS) entry which is preliminary data.</text>
</comment>
<dbReference type="Gene3D" id="6.10.340.10">
    <property type="match status" value="1"/>
</dbReference>
<keyword evidence="3" id="KW-0812">Transmembrane</keyword>
<evidence type="ECO:0000259" key="4">
    <source>
        <dbReference type="SMART" id="SM00331"/>
    </source>
</evidence>
<dbReference type="EMBL" id="DWWJ01000091">
    <property type="protein sequence ID" value="HJC40877.1"/>
    <property type="molecule type" value="Genomic_DNA"/>
</dbReference>
<dbReference type="InterPro" id="IPR001932">
    <property type="entry name" value="PPM-type_phosphatase-like_dom"/>
</dbReference>
<dbReference type="AlphaFoldDB" id="A0A9D2NYP2"/>
<dbReference type="Pfam" id="PF00672">
    <property type="entry name" value="HAMP"/>
    <property type="match status" value="1"/>
</dbReference>
<keyword evidence="1" id="KW-0378">Hydrolase</keyword>
<sequence>MKKKMRFTLGKKTVLMVLTMSVILCATALFISYRTYQERTTAFYEQLGYNVVRTLASQLDPDELDHYYETQEMDGRYYEIQGFIADLVGSSEVEYLYVVRPHGVGVTFLFDSDMEAGENGDYASGGYCALGTYTDLVGGFAENLDKLLEGESVDPIVQRDPSYGWMMTVMVPVLHENGAMAAYVMADFNLEDMVREQQQFLLSTGGLLLVLTVAFAVLYLALIRRFFVRPVQQLTEAAQSYEGGENKKVFSGVKIHGNDELKTLADAFRMMLVEIEINNMEQQELALREQRLDSELQLANELNVSMLPKALPEREGGYPFAVQGSIRQGQELSCCFYDYFLLDRDQLCILVGEVPGEGVPQVLYTAMAQATIKSQMRSGLPLTEAVTAAGRQLHELSDSLCLHVMVGILNGTTGQFTCINAGLPRPLLMRGEDRYEWVKALSYAPLGQSENVVYQVLELELRQGDRLFFHTEGLDEIAGQDGRTFGEEQLRLTLNERQSRQGDLEVQLRYVSDAGTAYAERSGRIRGYALLGLEYRRRDRAQAYCILTPDAAGNQQLLEFLRGQLSENAVESQRLAEVMVLADELFTLCRRCAAPDSRFLAECAIPAGEDLLVLRLKGDLGGRDPLKDLEGGAACHAVEFLAKHCEQVFFEHGDSVDIVTMVRRIEREAERRQRRGSRGEEGTANADRVSGI</sequence>
<dbReference type="PANTHER" id="PTHR43156">
    <property type="entry name" value="STAGE II SPORULATION PROTEIN E-RELATED"/>
    <property type="match status" value="1"/>
</dbReference>
<evidence type="ECO:0000256" key="3">
    <source>
        <dbReference type="SAM" id="Phobius"/>
    </source>
</evidence>
<gene>
    <name evidence="5" type="ORF">H9701_04920</name>
</gene>
<dbReference type="InterPro" id="IPR036457">
    <property type="entry name" value="PPM-type-like_dom_sf"/>
</dbReference>
<dbReference type="Pfam" id="PF07228">
    <property type="entry name" value="SpoIIE"/>
    <property type="match status" value="1"/>
</dbReference>
<feature type="compositionally biased region" description="Basic and acidic residues" evidence="2">
    <location>
        <begin position="669"/>
        <end position="681"/>
    </location>
</feature>
<feature type="region of interest" description="Disordered" evidence="2">
    <location>
        <begin position="669"/>
        <end position="692"/>
    </location>
</feature>
<reference evidence="5" key="1">
    <citation type="journal article" date="2021" name="PeerJ">
        <title>Extensive microbial diversity within the chicken gut microbiome revealed by metagenomics and culture.</title>
        <authorList>
            <person name="Gilroy R."/>
            <person name="Ravi A."/>
            <person name="Getino M."/>
            <person name="Pursley I."/>
            <person name="Horton D.L."/>
            <person name="Alikhan N.F."/>
            <person name="Baker D."/>
            <person name="Gharbi K."/>
            <person name="Hall N."/>
            <person name="Watson M."/>
            <person name="Adriaenssens E.M."/>
            <person name="Foster-Nyarko E."/>
            <person name="Jarju S."/>
            <person name="Secka A."/>
            <person name="Antonio M."/>
            <person name="Oren A."/>
            <person name="Chaudhuri R.R."/>
            <person name="La Ragione R."/>
            <person name="Hildebrand F."/>
            <person name="Pallen M.J."/>
        </authorList>
    </citation>
    <scope>NUCLEOTIDE SEQUENCE</scope>
    <source>
        <strain evidence="5">CHK186-1790</strain>
    </source>
</reference>
<dbReference type="GO" id="GO:0016791">
    <property type="term" value="F:phosphatase activity"/>
    <property type="evidence" value="ECO:0007669"/>
    <property type="project" value="TreeGrafter"/>
</dbReference>
<dbReference type="InterPro" id="IPR003660">
    <property type="entry name" value="HAMP_dom"/>
</dbReference>
<feature type="transmembrane region" description="Helical" evidence="3">
    <location>
        <begin position="200"/>
        <end position="222"/>
    </location>
</feature>
<evidence type="ECO:0000313" key="5">
    <source>
        <dbReference type="EMBL" id="HJC40877.1"/>
    </source>
</evidence>
<keyword evidence="3" id="KW-0472">Membrane</keyword>
<keyword evidence="3" id="KW-1133">Transmembrane helix</keyword>
<dbReference type="SMART" id="SM00331">
    <property type="entry name" value="PP2C_SIG"/>
    <property type="match status" value="1"/>
</dbReference>
<dbReference type="GO" id="GO:0007165">
    <property type="term" value="P:signal transduction"/>
    <property type="evidence" value="ECO:0007669"/>
    <property type="project" value="InterPro"/>
</dbReference>
<dbReference type="InterPro" id="IPR052016">
    <property type="entry name" value="Bact_Sigma-Reg"/>
</dbReference>
<accession>A0A9D2NYP2</accession>
<protein>
    <submittedName>
        <fullName evidence="5">SpoIIE family protein phosphatase</fullName>
    </submittedName>
</protein>
<dbReference type="GO" id="GO:0016020">
    <property type="term" value="C:membrane"/>
    <property type="evidence" value="ECO:0007669"/>
    <property type="project" value="InterPro"/>
</dbReference>
<evidence type="ECO:0000256" key="1">
    <source>
        <dbReference type="ARBA" id="ARBA00022801"/>
    </source>
</evidence>
<feature type="domain" description="PPM-type phosphatase" evidence="4">
    <location>
        <begin position="321"/>
        <end position="522"/>
    </location>
</feature>
<dbReference type="Proteomes" id="UP000823882">
    <property type="component" value="Unassembled WGS sequence"/>
</dbReference>
<dbReference type="PANTHER" id="PTHR43156:SF2">
    <property type="entry name" value="STAGE II SPORULATION PROTEIN E"/>
    <property type="match status" value="1"/>
</dbReference>
<evidence type="ECO:0000313" key="6">
    <source>
        <dbReference type="Proteomes" id="UP000823882"/>
    </source>
</evidence>
<dbReference type="CDD" id="cd06225">
    <property type="entry name" value="HAMP"/>
    <property type="match status" value="1"/>
</dbReference>
<proteinExistence type="predicted"/>
<dbReference type="Gene3D" id="3.60.40.10">
    <property type="entry name" value="PPM-type phosphatase domain"/>
    <property type="match status" value="1"/>
</dbReference>
<organism evidence="5 6">
    <name type="scientific">Candidatus Intestinimonas pullistercoris</name>
    <dbReference type="NCBI Taxonomy" id="2838623"/>
    <lineage>
        <taxon>Bacteria</taxon>
        <taxon>Bacillati</taxon>
        <taxon>Bacillota</taxon>
        <taxon>Clostridia</taxon>
        <taxon>Eubacteriales</taxon>
        <taxon>Intestinimonas</taxon>
    </lineage>
</organism>
<reference evidence="5" key="2">
    <citation type="submission" date="2021-04" db="EMBL/GenBank/DDBJ databases">
        <authorList>
            <person name="Gilroy R."/>
        </authorList>
    </citation>
    <scope>NUCLEOTIDE SEQUENCE</scope>
    <source>
        <strain evidence="5">CHK186-1790</strain>
    </source>
</reference>
<evidence type="ECO:0000256" key="2">
    <source>
        <dbReference type="SAM" id="MobiDB-lite"/>
    </source>
</evidence>
<name>A0A9D2NYP2_9FIRM</name>